<gene>
    <name evidence="2" type="ORF">DCC35_13690</name>
</gene>
<evidence type="ECO:0000313" key="3">
    <source>
        <dbReference type="Proteomes" id="UP000298616"/>
    </source>
</evidence>
<sequence length="79" mass="9214">MIKILKFTPFILLILYFTFIHKLDISWNVKLSIMATMIMVSIISLFQIRKKYNSKKSIYILAFGILSVLLTSINFTILP</sequence>
<evidence type="ECO:0000256" key="1">
    <source>
        <dbReference type="SAM" id="Phobius"/>
    </source>
</evidence>
<feature type="transmembrane region" description="Helical" evidence="1">
    <location>
        <begin position="7"/>
        <end position="23"/>
    </location>
</feature>
<dbReference type="Proteomes" id="UP000298616">
    <property type="component" value="Chromosome"/>
</dbReference>
<reference evidence="2 3" key="1">
    <citation type="submission" date="2018-04" db="EMBL/GenBank/DDBJ databases">
        <title>Complete genome uncultured novel isolate.</title>
        <authorList>
            <person name="Merlino G."/>
        </authorList>
    </citation>
    <scope>NUCLEOTIDE SEQUENCE [LARGE SCALE GENOMIC DNA]</scope>
    <source>
        <strain evidence="3">R1DC9</strain>
    </source>
</reference>
<accession>A0A4D7JJE7</accession>
<keyword evidence="1" id="KW-0812">Transmembrane</keyword>
<feature type="transmembrane region" description="Helical" evidence="1">
    <location>
        <begin position="29"/>
        <end position="46"/>
    </location>
</feature>
<dbReference type="EMBL" id="CP028923">
    <property type="protein sequence ID" value="QCK15721.1"/>
    <property type="molecule type" value="Genomic_DNA"/>
</dbReference>
<dbReference type="KEGG" id="fpf:DCC35_13690"/>
<name>A0A4D7JJE7_9BACT</name>
<proteinExistence type="predicted"/>
<keyword evidence="1" id="KW-0472">Membrane</keyword>
<evidence type="ECO:0000313" key="2">
    <source>
        <dbReference type="EMBL" id="QCK15721.1"/>
    </source>
</evidence>
<keyword evidence="3" id="KW-1185">Reference proteome</keyword>
<dbReference type="AlphaFoldDB" id="A0A4D7JJE7"/>
<protein>
    <recommendedName>
        <fullName evidence="4">DUF3953 domain-containing protein</fullName>
    </recommendedName>
</protein>
<keyword evidence="1" id="KW-1133">Transmembrane helix</keyword>
<feature type="transmembrane region" description="Helical" evidence="1">
    <location>
        <begin position="58"/>
        <end position="78"/>
    </location>
</feature>
<evidence type="ECO:0008006" key="4">
    <source>
        <dbReference type="Google" id="ProtNLM"/>
    </source>
</evidence>
<organism evidence="2 3">
    <name type="scientific">Mangrovivirga cuniculi</name>
    <dbReference type="NCBI Taxonomy" id="2715131"/>
    <lineage>
        <taxon>Bacteria</taxon>
        <taxon>Pseudomonadati</taxon>
        <taxon>Bacteroidota</taxon>
        <taxon>Cytophagia</taxon>
        <taxon>Cytophagales</taxon>
        <taxon>Mangrovivirgaceae</taxon>
        <taxon>Mangrovivirga</taxon>
    </lineage>
</organism>